<dbReference type="EC" id="6.3.2.17" evidence="3"/>
<evidence type="ECO:0000313" key="14">
    <source>
        <dbReference type="EMBL" id="AEB11045.1"/>
    </source>
</evidence>
<evidence type="ECO:0000256" key="11">
    <source>
        <dbReference type="PIRNR" id="PIRNR001563"/>
    </source>
</evidence>
<dbReference type="GO" id="GO:0005524">
    <property type="term" value="F:ATP binding"/>
    <property type="evidence" value="ECO:0007669"/>
    <property type="project" value="UniProtKB-KW"/>
</dbReference>
<comment type="cofactor">
    <cofactor evidence="1">
        <name>Mg(2+)</name>
        <dbReference type="ChEBI" id="CHEBI:18420"/>
    </cofactor>
</comment>
<organism evidence="14 15">
    <name type="scientific">Marinithermus hydrothermalis (strain DSM 14884 / JCM 11576 / T1)</name>
    <dbReference type="NCBI Taxonomy" id="869210"/>
    <lineage>
        <taxon>Bacteria</taxon>
        <taxon>Thermotogati</taxon>
        <taxon>Deinococcota</taxon>
        <taxon>Deinococci</taxon>
        <taxon>Thermales</taxon>
        <taxon>Thermaceae</taxon>
        <taxon>Marinithermus</taxon>
    </lineage>
</organism>
<evidence type="ECO:0000256" key="4">
    <source>
        <dbReference type="ARBA" id="ARBA00022598"/>
    </source>
</evidence>
<feature type="domain" description="Mur ligase central" evidence="13">
    <location>
        <begin position="39"/>
        <end position="257"/>
    </location>
</feature>
<comment type="catalytic activity">
    <reaction evidence="10">
        <text>(6S)-5,6,7,8-tetrahydrofolyl-(gamma-L-Glu)(n) + L-glutamate + ATP = (6S)-5,6,7,8-tetrahydrofolyl-(gamma-L-Glu)(n+1) + ADP + phosphate + H(+)</text>
        <dbReference type="Rhea" id="RHEA:10580"/>
        <dbReference type="Rhea" id="RHEA-COMP:14738"/>
        <dbReference type="Rhea" id="RHEA-COMP:14740"/>
        <dbReference type="ChEBI" id="CHEBI:15378"/>
        <dbReference type="ChEBI" id="CHEBI:29985"/>
        <dbReference type="ChEBI" id="CHEBI:30616"/>
        <dbReference type="ChEBI" id="CHEBI:43474"/>
        <dbReference type="ChEBI" id="CHEBI:141005"/>
        <dbReference type="ChEBI" id="CHEBI:456216"/>
        <dbReference type="EC" id="6.3.2.17"/>
    </reaction>
</comment>
<dbReference type="STRING" id="869210.Marky_0288"/>
<dbReference type="InterPro" id="IPR004101">
    <property type="entry name" value="Mur_ligase_C"/>
</dbReference>
<name>F2NNN0_MARHT</name>
<dbReference type="FunFam" id="3.40.1190.10:FF:000011">
    <property type="entry name" value="Folylpolyglutamate synthase/dihydrofolate synthase"/>
    <property type="match status" value="1"/>
</dbReference>
<keyword evidence="15" id="KW-1185">Reference proteome</keyword>
<dbReference type="InterPro" id="IPR013221">
    <property type="entry name" value="Mur_ligase_cen"/>
</dbReference>
<evidence type="ECO:0000256" key="10">
    <source>
        <dbReference type="ARBA" id="ARBA00047493"/>
    </source>
</evidence>
<dbReference type="PANTHER" id="PTHR11136">
    <property type="entry name" value="FOLYLPOLYGLUTAMATE SYNTHASE-RELATED"/>
    <property type="match status" value="1"/>
</dbReference>
<gene>
    <name evidence="14" type="ordered locus">Marky_0288</name>
</gene>
<dbReference type="RefSeq" id="WP_013703100.1">
    <property type="nucleotide sequence ID" value="NC_015387.1"/>
</dbReference>
<keyword evidence="4 11" id="KW-0436">Ligase</keyword>
<accession>F2NNN0</accession>
<dbReference type="PANTHER" id="PTHR11136:SF0">
    <property type="entry name" value="DIHYDROFOLATE SYNTHETASE-RELATED"/>
    <property type="match status" value="1"/>
</dbReference>
<dbReference type="SUPFAM" id="SSF53244">
    <property type="entry name" value="MurD-like peptide ligases, peptide-binding domain"/>
    <property type="match status" value="1"/>
</dbReference>
<evidence type="ECO:0000313" key="15">
    <source>
        <dbReference type="Proteomes" id="UP000007030"/>
    </source>
</evidence>
<dbReference type="InterPro" id="IPR036565">
    <property type="entry name" value="Mur-like_cat_sf"/>
</dbReference>
<evidence type="ECO:0000256" key="5">
    <source>
        <dbReference type="ARBA" id="ARBA00022723"/>
    </source>
</evidence>
<dbReference type="GO" id="GO:0008841">
    <property type="term" value="F:dihydrofolate synthase activity"/>
    <property type="evidence" value="ECO:0007669"/>
    <property type="project" value="TreeGrafter"/>
</dbReference>
<reference evidence="14 15" key="1">
    <citation type="journal article" date="2012" name="Stand. Genomic Sci.">
        <title>Complete genome sequence of the aerobic, heterotroph Marinithermus hydrothermalis type strain (T1(T)) from a deep-sea hydrothermal vent chimney.</title>
        <authorList>
            <person name="Copeland A."/>
            <person name="Gu W."/>
            <person name="Yasawong M."/>
            <person name="Lapidus A."/>
            <person name="Lucas S."/>
            <person name="Deshpande S."/>
            <person name="Pagani I."/>
            <person name="Tapia R."/>
            <person name="Cheng J.F."/>
            <person name="Goodwin L.A."/>
            <person name="Pitluck S."/>
            <person name="Liolios K."/>
            <person name="Ivanova N."/>
            <person name="Mavromatis K."/>
            <person name="Mikhailova N."/>
            <person name="Pati A."/>
            <person name="Chen A."/>
            <person name="Palaniappan K."/>
            <person name="Land M."/>
            <person name="Pan C."/>
            <person name="Brambilla E.M."/>
            <person name="Rohde M."/>
            <person name="Tindall B.J."/>
            <person name="Sikorski J."/>
            <person name="Goker M."/>
            <person name="Detter J.C."/>
            <person name="Bristow J."/>
            <person name="Eisen J.A."/>
            <person name="Markowitz V."/>
            <person name="Hugenholtz P."/>
            <person name="Kyrpides N.C."/>
            <person name="Klenk H.P."/>
            <person name="Woyke T."/>
        </authorList>
    </citation>
    <scope>NUCLEOTIDE SEQUENCE [LARGE SCALE GENOMIC DNA]</scope>
    <source>
        <strain evidence="15">DSM 14884 / JCM 11576 / T1</strain>
    </source>
</reference>
<dbReference type="Gene3D" id="3.40.1190.10">
    <property type="entry name" value="Mur-like, catalytic domain"/>
    <property type="match status" value="1"/>
</dbReference>
<dbReference type="InterPro" id="IPR018109">
    <property type="entry name" value="Folylpolyglutamate_synth_CS"/>
</dbReference>
<sequence length="413" mass="44345">MLEWLNALQLQGVRPGLGRIRALLARLGHPERAFPAVVVGGTNGKGSVTRALGGILEAAGYRVGVYTSPHLVRFNERIRVGGEEIQDAELAALLEEVRPHAEAVGASYFEVATVLALVHFARRGVDWAVLEVGMGGRFDATNAVDPVLSVITNVGLDHQRWLGATLAQIAREKAGILRPGRSALTAARGEGLRVLREEAGRVGARLLVLGEAFALEGVALGPEGVAFTLAYEGRHRLRAPVLGAHQAENLALAAVAARRLGVGWAAVRSGLERFMHPGRMEYLPERRLLLDGAHNPDGARALGRALEAHFSGWPRTLVLALSEDKDPRAFAAAFRECFERVVVTRYAAPRAMDPAALHAHFPGAEVVEESAKALERALAVTPPEGLVVVAGSLYLVGEVKRYLAGLEPEVRWQ</sequence>
<evidence type="ECO:0000256" key="2">
    <source>
        <dbReference type="ARBA" id="ARBA00008276"/>
    </source>
</evidence>
<keyword evidence="8" id="KW-0460">Magnesium</keyword>
<evidence type="ECO:0000259" key="13">
    <source>
        <dbReference type="Pfam" id="PF08245"/>
    </source>
</evidence>
<dbReference type="GO" id="GO:0046872">
    <property type="term" value="F:metal ion binding"/>
    <property type="evidence" value="ECO:0007669"/>
    <property type="project" value="UniProtKB-KW"/>
</dbReference>
<dbReference type="InterPro" id="IPR001645">
    <property type="entry name" value="Folylpolyglutamate_synth"/>
</dbReference>
<evidence type="ECO:0000256" key="6">
    <source>
        <dbReference type="ARBA" id="ARBA00022741"/>
    </source>
</evidence>
<dbReference type="SUPFAM" id="SSF53623">
    <property type="entry name" value="MurD-like peptide ligases, catalytic domain"/>
    <property type="match status" value="1"/>
</dbReference>
<comment type="similarity">
    <text evidence="2 11">Belongs to the folylpolyglutamate synthase family.</text>
</comment>
<dbReference type="Proteomes" id="UP000007030">
    <property type="component" value="Chromosome"/>
</dbReference>
<dbReference type="NCBIfam" id="TIGR01499">
    <property type="entry name" value="folC"/>
    <property type="match status" value="1"/>
</dbReference>
<dbReference type="GO" id="GO:0004326">
    <property type="term" value="F:tetrahydrofolylpolyglutamate synthase activity"/>
    <property type="evidence" value="ECO:0007669"/>
    <property type="project" value="UniProtKB-EC"/>
</dbReference>
<keyword evidence="6 11" id="KW-0547">Nucleotide-binding</keyword>
<dbReference type="AlphaFoldDB" id="F2NNN0"/>
<evidence type="ECO:0000256" key="7">
    <source>
        <dbReference type="ARBA" id="ARBA00022840"/>
    </source>
</evidence>
<dbReference type="InterPro" id="IPR036615">
    <property type="entry name" value="Mur_ligase_C_dom_sf"/>
</dbReference>
<dbReference type="Gene3D" id="3.90.190.20">
    <property type="entry name" value="Mur ligase, C-terminal domain"/>
    <property type="match status" value="1"/>
</dbReference>
<dbReference type="PROSITE" id="PS01011">
    <property type="entry name" value="FOLYLPOLYGLU_SYNT_1"/>
    <property type="match status" value="1"/>
</dbReference>
<evidence type="ECO:0000256" key="9">
    <source>
        <dbReference type="ARBA" id="ARBA00030592"/>
    </source>
</evidence>
<dbReference type="PIRSF" id="PIRSF001563">
    <property type="entry name" value="Folylpolyglu_synth"/>
    <property type="match status" value="1"/>
</dbReference>
<dbReference type="Pfam" id="PF02875">
    <property type="entry name" value="Mur_ligase_C"/>
    <property type="match status" value="1"/>
</dbReference>
<evidence type="ECO:0000256" key="3">
    <source>
        <dbReference type="ARBA" id="ARBA00013025"/>
    </source>
</evidence>
<evidence type="ECO:0000256" key="8">
    <source>
        <dbReference type="ARBA" id="ARBA00022842"/>
    </source>
</evidence>
<dbReference type="GO" id="GO:0005737">
    <property type="term" value="C:cytoplasm"/>
    <property type="evidence" value="ECO:0007669"/>
    <property type="project" value="TreeGrafter"/>
</dbReference>
<dbReference type="KEGG" id="mhd:Marky_0288"/>
<protein>
    <recommendedName>
        <fullName evidence="3">tetrahydrofolate synthase</fullName>
        <ecNumber evidence="3">6.3.2.17</ecNumber>
    </recommendedName>
    <alternativeName>
        <fullName evidence="9">Tetrahydrofolylpolyglutamate synthase</fullName>
    </alternativeName>
</protein>
<dbReference type="Pfam" id="PF08245">
    <property type="entry name" value="Mur_ligase_M"/>
    <property type="match status" value="1"/>
</dbReference>
<dbReference type="OrthoDB" id="9809356at2"/>
<evidence type="ECO:0000259" key="12">
    <source>
        <dbReference type="Pfam" id="PF02875"/>
    </source>
</evidence>
<evidence type="ECO:0000256" key="1">
    <source>
        <dbReference type="ARBA" id="ARBA00001946"/>
    </source>
</evidence>
<keyword evidence="7 11" id="KW-0067">ATP-binding</keyword>
<keyword evidence="5" id="KW-0479">Metal-binding</keyword>
<dbReference type="HOGENOM" id="CLU_015869_1_2_0"/>
<dbReference type="eggNOG" id="COG0285">
    <property type="taxonomic scope" value="Bacteria"/>
</dbReference>
<dbReference type="EMBL" id="CP002630">
    <property type="protein sequence ID" value="AEB11045.1"/>
    <property type="molecule type" value="Genomic_DNA"/>
</dbReference>
<proteinExistence type="inferred from homology"/>
<feature type="domain" description="Mur ligase C-terminal" evidence="12">
    <location>
        <begin position="278"/>
        <end position="392"/>
    </location>
</feature>